<keyword evidence="2" id="KW-1133">Transmembrane helix</keyword>
<evidence type="ECO:0000313" key="4">
    <source>
        <dbReference type="EnsemblMetazoa" id="XP_022649336"/>
    </source>
</evidence>
<accession>A0A7M7JB42</accession>
<dbReference type="RefSeq" id="XP_022649336.1">
    <property type="nucleotide sequence ID" value="XM_022793601.1"/>
</dbReference>
<dbReference type="Proteomes" id="UP000594260">
    <property type="component" value="Unplaced"/>
</dbReference>
<name>A0A7M7JB42_VARDE</name>
<dbReference type="PROSITE" id="PS50192">
    <property type="entry name" value="T_SNARE"/>
    <property type="match status" value="1"/>
</dbReference>
<dbReference type="KEGG" id="vde:111245353"/>
<feature type="domain" description="T-SNARE coiled-coil homology" evidence="3">
    <location>
        <begin position="172"/>
        <end position="234"/>
    </location>
</feature>
<evidence type="ECO:0000259" key="3">
    <source>
        <dbReference type="PROSITE" id="PS50192"/>
    </source>
</evidence>
<reference evidence="4" key="1">
    <citation type="submission" date="2021-01" db="UniProtKB">
        <authorList>
            <consortium name="EnsemblMetazoa"/>
        </authorList>
    </citation>
    <scope>IDENTIFICATION</scope>
</reference>
<evidence type="ECO:0000256" key="2">
    <source>
        <dbReference type="SAM" id="Phobius"/>
    </source>
</evidence>
<dbReference type="FunCoup" id="A0A7M7JB42">
    <property type="interactions" value="1523"/>
</dbReference>
<feature type="transmembrane region" description="Helical" evidence="2">
    <location>
        <begin position="265"/>
        <end position="284"/>
    </location>
</feature>
<dbReference type="SUPFAM" id="SSF58038">
    <property type="entry name" value="SNARE fusion complex"/>
    <property type="match status" value="1"/>
</dbReference>
<evidence type="ECO:0000256" key="1">
    <source>
        <dbReference type="SAM" id="Coils"/>
    </source>
</evidence>
<keyword evidence="2" id="KW-0472">Membrane</keyword>
<dbReference type="OMA" id="HETCANT"/>
<proteinExistence type="predicted"/>
<protein>
    <recommendedName>
        <fullName evidence="3">t-SNARE coiled-coil homology domain-containing protein</fullName>
    </recommendedName>
</protein>
<evidence type="ECO:0000313" key="5">
    <source>
        <dbReference type="Proteomes" id="UP000594260"/>
    </source>
</evidence>
<dbReference type="OrthoDB" id="10558383at2759"/>
<feature type="coiled-coil region" evidence="1">
    <location>
        <begin position="156"/>
        <end position="223"/>
    </location>
</feature>
<sequence>MNSYEEPERWQASRKLSFKQISVGLNQIVNDGVPKHLNDMRDALRQASQLSTATSTWASGIIWDEEALLCRSLVQQSLSTLMQDLRSLEKMRSSITDEDIQRLEDLAIPCCRRICSAIEEAKAVIAALEKHQTNTTVCQSNKILPSSSSEFEDFNKREYKQNLKEEQLLLETEIDRERLSDVQAIEKDINYLRDMIDCMQQQIVTDEEKIKQIDAQVENATLEVSTGEKMLRQARHFKTAALPATCAVAGLIAGGPIGAVAGVRIGIAVSLIGTAVGYISGKFLHNTNKFAFPMFKSKAAVLPTEQEFTPKPVLETAAHLTSNKKGA</sequence>
<dbReference type="EnsemblMetazoa" id="XM_022793601">
    <property type="protein sequence ID" value="XP_022649336"/>
    <property type="gene ID" value="LOC111245353"/>
</dbReference>
<keyword evidence="5" id="KW-1185">Reference proteome</keyword>
<dbReference type="Gene3D" id="1.20.5.110">
    <property type="match status" value="1"/>
</dbReference>
<organism evidence="4 5">
    <name type="scientific">Varroa destructor</name>
    <name type="common">Honeybee mite</name>
    <dbReference type="NCBI Taxonomy" id="109461"/>
    <lineage>
        <taxon>Eukaryota</taxon>
        <taxon>Metazoa</taxon>
        <taxon>Ecdysozoa</taxon>
        <taxon>Arthropoda</taxon>
        <taxon>Chelicerata</taxon>
        <taxon>Arachnida</taxon>
        <taxon>Acari</taxon>
        <taxon>Parasitiformes</taxon>
        <taxon>Mesostigmata</taxon>
        <taxon>Gamasina</taxon>
        <taxon>Dermanyssoidea</taxon>
        <taxon>Varroidae</taxon>
        <taxon>Varroa</taxon>
    </lineage>
</organism>
<dbReference type="GeneID" id="111245353"/>
<dbReference type="AlphaFoldDB" id="A0A7M7JB42"/>
<keyword evidence="2" id="KW-0812">Transmembrane</keyword>
<feature type="transmembrane region" description="Helical" evidence="2">
    <location>
        <begin position="239"/>
        <end position="259"/>
    </location>
</feature>
<dbReference type="InParanoid" id="A0A7M7JB42"/>
<keyword evidence="1" id="KW-0175">Coiled coil</keyword>
<dbReference type="InterPro" id="IPR000727">
    <property type="entry name" value="T_SNARE_dom"/>
</dbReference>
<dbReference type="CTD" id="38541"/>